<keyword evidence="2" id="KW-1185">Reference proteome</keyword>
<accession>A0ACC0W7Q7</accession>
<dbReference type="Proteomes" id="UP001163321">
    <property type="component" value="Chromosome 4"/>
</dbReference>
<organism evidence="1 2">
    <name type="scientific">Peronosclerospora sorghi</name>
    <dbReference type="NCBI Taxonomy" id="230839"/>
    <lineage>
        <taxon>Eukaryota</taxon>
        <taxon>Sar</taxon>
        <taxon>Stramenopiles</taxon>
        <taxon>Oomycota</taxon>
        <taxon>Peronosporomycetes</taxon>
        <taxon>Peronosporales</taxon>
        <taxon>Peronosporaceae</taxon>
        <taxon>Peronosclerospora</taxon>
    </lineage>
</organism>
<proteinExistence type="predicted"/>
<evidence type="ECO:0000313" key="2">
    <source>
        <dbReference type="Proteomes" id="UP001163321"/>
    </source>
</evidence>
<reference evidence="1 2" key="1">
    <citation type="journal article" date="2022" name="bioRxiv">
        <title>The genome of the oomycete Peronosclerospora sorghi, a cosmopolitan pathogen of maize and sorghum, is inflated with dispersed pseudogenes.</title>
        <authorList>
            <person name="Fletcher K."/>
            <person name="Martin F."/>
            <person name="Isakeit T."/>
            <person name="Cavanaugh K."/>
            <person name="Magill C."/>
            <person name="Michelmore R."/>
        </authorList>
    </citation>
    <scope>NUCLEOTIDE SEQUENCE [LARGE SCALE GENOMIC DNA]</scope>
    <source>
        <strain evidence="1">P6</strain>
    </source>
</reference>
<gene>
    <name evidence="1" type="ORF">PsorP6_006596</name>
</gene>
<comment type="caution">
    <text evidence="1">The sequence shown here is derived from an EMBL/GenBank/DDBJ whole genome shotgun (WGS) entry which is preliminary data.</text>
</comment>
<evidence type="ECO:0000313" key="1">
    <source>
        <dbReference type="EMBL" id="KAI9914143.1"/>
    </source>
</evidence>
<dbReference type="EMBL" id="CM047583">
    <property type="protein sequence ID" value="KAI9914143.1"/>
    <property type="molecule type" value="Genomic_DNA"/>
</dbReference>
<protein>
    <submittedName>
        <fullName evidence="1">Uncharacterized protein</fullName>
    </submittedName>
</protein>
<name>A0ACC0W7Q7_9STRA</name>
<sequence length="143" mass="15975">MFCSDEEALEVALSTLTDAEIRWPTAREKLRWASWIADRDPIVQRKFSFIDGKNFRVQEPSCAHTRNPLYNLWLHSVLVTGTVAFGGDGCIIWMKHNCPGSWNDGDTSREFREKLLDPTATLQHLGVLADAALPSLDACLAAS</sequence>